<comment type="caution">
    <text evidence="1">The sequence shown here is derived from an EMBL/GenBank/DDBJ whole genome shotgun (WGS) entry which is preliminary data.</text>
</comment>
<evidence type="ECO:0000313" key="1">
    <source>
        <dbReference type="EMBL" id="GJT96762.1"/>
    </source>
</evidence>
<sequence>MVMDYVQEEDGDIIGGDVADYELTHHVREALKFVLLGDMDEYDQLIRNMHNNVHLVPDEVAMLVTILRALSGAVSYIDVVHHRALLSSKVLGHQDARESESKMRPIILSFGRLNNGSHG</sequence>
<accession>A0ABQ5IBD7</accession>
<organism evidence="1 2">
    <name type="scientific">Tanacetum coccineum</name>
    <dbReference type="NCBI Taxonomy" id="301880"/>
    <lineage>
        <taxon>Eukaryota</taxon>
        <taxon>Viridiplantae</taxon>
        <taxon>Streptophyta</taxon>
        <taxon>Embryophyta</taxon>
        <taxon>Tracheophyta</taxon>
        <taxon>Spermatophyta</taxon>
        <taxon>Magnoliopsida</taxon>
        <taxon>eudicotyledons</taxon>
        <taxon>Gunneridae</taxon>
        <taxon>Pentapetalae</taxon>
        <taxon>asterids</taxon>
        <taxon>campanulids</taxon>
        <taxon>Asterales</taxon>
        <taxon>Asteraceae</taxon>
        <taxon>Asteroideae</taxon>
        <taxon>Anthemideae</taxon>
        <taxon>Anthemidinae</taxon>
        <taxon>Tanacetum</taxon>
    </lineage>
</organism>
<proteinExistence type="predicted"/>
<reference evidence="1" key="2">
    <citation type="submission" date="2022-01" db="EMBL/GenBank/DDBJ databases">
        <authorList>
            <person name="Yamashiro T."/>
            <person name="Shiraishi A."/>
            <person name="Satake H."/>
            <person name="Nakayama K."/>
        </authorList>
    </citation>
    <scope>NUCLEOTIDE SEQUENCE</scope>
</reference>
<evidence type="ECO:0000313" key="2">
    <source>
        <dbReference type="Proteomes" id="UP001151760"/>
    </source>
</evidence>
<gene>
    <name evidence="1" type="ORF">Tco_1092280</name>
</gene>
<keyword evidence="2" id="KW-1185">Reference proteome</keyword>
<name>A0ABQ5IBD7_9ASTR</name>
<protein>
    <submittedName>
        <fullName evidence="1">Uncharacterized protein</fullName>
    </submittedName>
</protein>
<dbReference type="EMBL" id="BQNB010020510">
    <property type="protein sequence ID" value="GJT96762.1"/>
    <property type="molecule type" value="Genomic_DNA"/>
</dbReference>
<reference evidence="1" key="1">
    <citation type="journal article" date="2022" name="Int. J. Mol. Sci.">
        <title>Draft Genome of Tanacetum Coccineum: Genomic Comparison of Closely Related Tanacetum-Family Plants.</title>
        <authorList>
            <person name="Yamashiro T."/>
            <person name="Shiraishi A."/>
            <person name="Nakayama K."/>
            <person name="Satake H."/>
        </authorList>
    </citation>
    <scope>NUCLEOTIDE SEQUENCE</scope>
</reference>
<dbReference type="Proteomes" id="UP001151760">
    <property type="component" value="Unassembled WGS sequence"/>
</dbReference>